<evidence type="ECO:0000313" key="3">
    <source>
        <dbReference type="Proteomes" id="UP000233535"/>
    </source>
</evidence>
<dbReference type="EMBL" id="MVDD01000008">
    <property type="protein sequence ID" value="PKQ62525.1"/>
    <property type="molecule type" value="Genomic_DNA"/>
</dbReference>
<gene>
    <name evidence="2" type="ORF">BZG02_12440</name>
</gene>
<comment type="caution">
    <text evidence="2">The sequence shown here is derived from an EMBL/GenBank/DDBJ whole genome shotgun (WGS) entry which is preliminary data.</text>
</comment>
<evidence type="ECO:0000256" key="1">
    <source>
        <dbReference type="SAM" id="Phobius"/>
    </source>
</evidence>
<keyword evidence="1" id="KW-1133">Transmembrane helix</keyword>
<dbReference type="Proteomes" id="UP000233535">
    <property type="component" value="Unassembled WGS sequence"/>
</dbReference>
<dbReference type="AlphaFoldDB" id="A0A2N3HWT1"/>
<organism evidence="2 3">
    <name type="scientific">Labilibaculum filiforme</name>
    <dbReference type="NCBI Taxonomy" id="1940526"/>
    <lineage>
        <taxon>Bacteria</taxon>
        <taxon>Pseudomonadati</taxon>
        <taxon>Bacteroidota</taxon>
        <taxon>Bacteroidia</taxon>
        <taxon>Marinilabiliales</taxon>
        <taxon>Marinifilaceae</taxon>
        <taxon>Labilibaculum</taxon>
    </lineage>
</organism>
<reference evidence="2 3" key="1">
    <citation type="journal article" date="2017" name="Front. Microbiol.">
        <title>Labilibaculum manganireducens gen. nov., sp. nov. and Labilibaculum filiforme sp. nov., Novel Bacteroidetes Isolated from Subsurface Sediments of the Baltic Sea.</title>
        <authorList>
            <person name="Vandieken V."/>
            <person name="Marshall I.P."/>
            <person name="Niemann H."/>
            <person name="Engelen B."/>
            <person name="Cypionka H."/>
        </authorList>
    </citation>
    <scope>NUCLEOTIDE SEQUENCE [LARGE SCALE GENOMIC DNA]</scope>
    <source>
        <strain evidence="2 3">59.16B</strain>
    </source>
</reference>
<dbReference type="RefSeq" id="WP_101261768.1">
    <property type="nucleotide sequence ID" value="NZ_MVDD01000008.1"/>
</dbReference>
<keyword evidence="1" id="KW-0812">Transmembrane</keyword>
<feature type="transmembrane region" description="Helical" evidence="1">
    <location>
        <begin position="100"/>
        <end position="117"/>
    </location>
</feature>
<dbReference type="OrthoDB" id="1428979at2"/>
<accession>A0A2N3HWT1</accession>
<evidence type="ECO:0000313" key="2">
    <source>
        <dbReference type="EMBL" id="PKQ62525.1"/>
    </source>
</evidence>
<feature type="transmembrane region" description="Helical" evidence="1">
    <location>
        <begin position="38"/>
        <end position="60"/>
    </location>
</feature>
<feature type="transmembrane region" description="Helical" evidence="1">
    <location>
        <begin position="6"/>
        <end position="26"/>
    </location>
</feature>
<keyword evidence="3" id="KW-1185">Reference proteome</keyword>
<keyword evidence="1" id="KW-0472">Membrane</keyword>
<proteinExistence type="predicted"/>
<protein>
    <submittedName>
        <fullName evidence="2">Uncharacterized protein</fullName>
    </submittedName>
</protein>
<sequence>MLNTRIIASLFLFLSAYSPLWGIFLIQDLNFETWELSHPILVWIGIGISIFSCAVILFAVKQPKISVPPVKVIKASNRSGDLLNYSIPYMVSFFALDLDSINSLLSFTFFMLILYLLTLKTHSIFINPTLALFGYNLYNISYEQNSEILDKCCLVKGSKPKKDSYCRIIDLSENISLITQINPKI</sequence>
<name>A0A2N3HWT1_9BACT</name>